<keyword evidence="6 12" id="KW-0812">Transmembrane</keyword>
<comment type="similarity">
    <text evidence="2 12">Belongs to the cytochrome ubiquinol oxidase subunit 1 family.</text>
</comment>
<dbReference type="GO" id="GO:0016682">
    <property type="term" value="F:oxidoreductase activity, acting on diphenols and related substances as donors, oxygen as acceptor"/>
    <property type="evidence" value="ECO:0007669"/>
    <property type="project" value="TreeGrafter"/>
</dbReference>
<evidence type="ECO:0000256" key="9">
    <source>
        <dbReference type="ARBA" id="ARBA00022989"/>
    </source>
</evidence>
<comment type="caution">
    <text evidence="13">The sequence shown here is derived from an EMBL/GenBank/DDBJ whole genome shotgun (WGS) entry which is preliminary data.</text>
</comment>
<reference evidence="13" key="1">
    <citation type="submission" date="2022-09" db="EMBL/GenBank/DDBJ databases">
        <title>Isolation and characterization of 3-chlorobenzoate degrading bacteria from soils in Shizuoka.</title>
        <authorList>
            <person name="Ifat A."/>
            <person name="Ogawa N."/>
            <person name="Kimbara K."/>
            <person name="Moriuchi R."/>
            <person name="Dohra H."/>
            <person name="Shintani M."/>
        </authorList>
    </citation>
    <scope>NUCLEOTIDE SEQUENCE</scope>
    <source>
        <strain evidence="13">19CS4-2</strain>
    </source>
</reference>
<dbReference type="GO" id="GO:0070069">
    <property type="term" value="C:cytochrome complex"/>
    <property type="evidence" value="ECO:0007669"/>
    <property type="project" value="UniProtKB-UniRule"/>
</dbReference>
<proteinExistence type="inferred from homology"/>
<dbReference type="PIRSF" id="PIRSF006446">
    <property type="entry name" value="Cyt_quinol_oxidase_1"/>
    <property type="match status" value="1"/>
</dbReference>
<feature type="transmembrane region" description="Helical" evidence="12">
    <location>
        <begin position="55"/>
        <end position="76"/>
    </location>
</feature>
<keyword evidence="7 12" id="KW-0479">Metal-binding</keyword>
<accession>A0AA37IHT9</accession>
<dbReference type="GO" id="GO:0019646">
    <property type="term" value="P:aerobic electron transport chain"/>
    <property type="evidence" value="ECO:0007669"/>
    <property type="project" value="InterPro"/>
</dbReference>
<evidence type="ECO:0000256" key="8">
    <source>
        <dbReference type="ARBA" id="ARBA00022982"/>
    </source>
</evidence>
<dbReference type="PANTHER" id="PTHR30365:SF14">
    <property type="entry name" value="CYTOCHROME BD MENAQUINOL OXIDASE SUBUNIT I-RELATED"/>
    <property type="match status" value="1"/>
</dbReference>
<evidence type="ECO:0000256" key="5">
    <source>
        <dbReference type="ARBA" id="ARBA00022617"/>
    </source>
</evidence>
<feature type="transmembrane region" description="Helical" evidence="12">
    <location>
        <begin position="20"/>
        <end position="43"/>
    </location>
</feature>
<protein>
    <submittedName>
        <fullName evidence="13">Cytochrome ubiquinol oxidase subunit I</fullName>
    </submittedName>
</protein>
<feature type="transmembrane region" description="Helical" evidence="12">
    <location>
        <begin position="126"/>
        <end position="146"/>
    </location>
</feature>
<keyword evidence="8 12" id="KW-0249">Electron transport</keyword>
<feature type="transmembrane region" description="Helical" evidence="12">
    <location>
        <begin position="219"/>
        <end position="236"/>
    </location>
</feature>
<evidence type="ECO:0000256" key="10">
    <source>
        <dbReference type="ARBA" id="ARBA00023004"/>
    </source>
</evidence>
<keyword evidence="10 12" id="KW-0408">Iron</keyword>
<dbReference type="GO" id="GO:0046872">
    <property type="term" value="F:metal ion binding"/>
    <property type="evidence" value="ECO:0007669"/>
    <property type="project" value="UniProtKB-UniRule"/>
</dbReference>
<name>A0AA37IHT9_9BURK</name>
<evidence type="ECO:0000256" key="12">
    <source>
        <dbReference type="PIRNR" id="PIRNR006446"/>
    </source>
</evidence>
<keyword evidence="5 12" id="KW-0349">Heme</keyword>
<keyword evidence="4 12" id="KW-1003">Cell membrane</keyword>
<comment type="subcellular location">
    <subcellularLocation>
        <location evidence="12">Cell inner membrane</location>
    </subcellularLocation>
    <subcellularLocation>
        <location evidence="1">Cell membrane</location>
        <topology evidence="1">Multi-pass membrane protein</topology>
    </subcellularLocation>
</comment>
<evidence type="ECO:0000256" key="3">
    <source>
        <dbReference type="ARBA" id="ARBA00022448"/>
    </source>
</evidence>
<dbReference type="Pfam" id="PF01654">
    <property type="entry name" value="Cyt_bd_oxida_I"/>
    <property type="match status" value="1"/>
</dbReference>
<dbReference type="GO" id="GO:0020037">
    <property type="term" value="F:heme binding"/>
    <property type="evidence" value="ECO:0007669"/>
    <property type="project" value="TreeGrafter"/>
</dbReference>
<feature type="transmembrane region" description="Helical" evidence="12">
    <location>
        <begin position="356"/>
        <end position="376"/>
    </location>
</feature>
<feature type="transmembrane region" description="Helical" evidence="12">
    <location>
        <begin position="186"/>
        <end position="207"/>
    </location>
</feature>
<dbReference type="GO" id="GO:0005886">
    <property type="term" value="C:plasma membrane"/>
    <property type="evidence" value="ECO:0007669"/>
    <property type="project" value="UniProtKB-SubCell"/>
</dbReference>
<evidence type="ECO:0000256" key="7">
    <source>
        <dbReference type="ARBA" id="ARBA00022723"/>
    </source>
</evidence>
<dbReference type="InterPro" id="IPR002585">
    <property type="entry name" value="Cyt-d_ubiquinol_oxidase_su_1"/>
</dbReference>
<dbReference type="EMBL" id="BPUS01000019">
    <property type="protein sequence ID" value="GJH28974.1"/>
    <property type="molecule type" value="Genomic_DNA"/>
</dbReference>
<evidence type="ECO:0000256" key="11">
    <source>
        <dbReference type="ARBA" id="ARBA00023136"/>
    </source>
</evidence>
<dbReference type="AlphaFoldDB" id="A0AA37IHT9"/>
<gene>
    <name evidence="13" type="ORF">CBA19CS42_30680</name>
</gene>
<dbReference type="PANTHER" id="PTHR30365">
    <property type="entry name" value="CYTOCHROME D UBIQUINOL OXIDASE"/>
    <property type="match status" value="1"/>
</dbReference>
<dbReference type="GO" id="GO:0009055">
    <property type="term" value="F:electron transfer activity"/>
    <property type="evidence" value="ECO:0007669"/>
    <property type="project" value="UniProtKB-UniRule"/>
</dbReference>
<dbReference type="Proteomes" id="UP001055111">
    <property type="component" value="Unassembled WGS sequence"/>
</dbReference>
<evidence type="ECO:0000256" key="4">
    <source>
        <dbReference type="ARBA" id="ARBA00022475"/>
    </source>
</evidence>
<evidence type="ECO:0000313" key="13">
    <source>
        <dbReference type="EMBL" id="GJH28974.1"/>
    </source>
</evidence>
<organism evidence="13 14">
    <name type="scientific">Caballeronia novacaledonica</name>
    <dbReference type="NCBI Taxonomy" id="1544861"/>
    <lineage>
        <taxon>Bacteria</taxon>
        <taxon>Pseudomonadati</taxon>
        <taxon>Pseudomonadota</taxon>
        <taxon>Betaproteobacteria</taxon>
        <taxon>Burkholderiales</taxon>
        <taxon>Burkholderiaceae</taxon>
        <taxon>Caballeronia</taxon>
    </lineage>
</organism>
<keyword evidence="11 12" id="KW-0472">Membrane</keyword>
<keyword evidence="3 12" id="KW-0813">Transport</keyword>
<keyword evidence="9 12" id="KW-1133">Transmembrane helix</keyword>
<evidence type="ECO:0000256" key="1">
    <source>
        <dbReference type="ARBA" id="ARBA00004651"/>
    </source>
</evidence>
<evidence type="ECO:0000313" key="14">
    <source>
        <dbReference type="Proteomes" id="UP001055111"/>
    </source>
</evidence>
<feature type="transmembrane region" description="Helical" evidence="12">
    <location>
        <begin position="319"/>
        <end position="344"/>
    </location>
</feature>
<sequence length="427" mass="47201">MDVSALDLSRIQFAFTVSVHIIFPAVSIGLASFFAVLEALYLFTGQCHFKELCLYWSKIFAVGFGMGVVSGVVMAYQFGTNWSGFSNFAGPITGPLLAYEVMTAFFLEAGFLGVMLFGWEKVGRKAHFAATLLVAIGALISTFWILSSNSWMQTPQGFLVEHGHVVPVDWLTVIFNPSFPYRLGHMTLAAFIVAALVVAATGGWHLLHGRRDLEVKTMYSMALGMLLLLAPIQAFVGDQHGLNTRKYQPAKIAAIEGLWVTEKGGTSLNLFGLPDMDKEETRYAIKVPHLGSLILTHSWNGEVRGLKEFPKEDRPNSSLIFWTFRIMAGLGILMILTALAGLLLRRRDALFETRWFQWLTVMMGPSGIVALVAGWITTEGAPALGGVWGVANSRRGLTADATERGRLVASVRCRLWARIRHRHLLHR</sequence>
<evidence type="ECO:0000256" key="6">
    <source>
        <dbReference type="ARBA" id="ARBA00022692"/>
    </source>
</evidence>
<evidence type="ECO:0000256" key="2">
    <source>
        <dbReference type="ARBA" id="ARBA00009819"/>
    </source>
</evidence>
<feature type="transmembrane region" description="Helical" evidence="12">
    <location>
        <begin position="96"/>
        <end position="119"/>
    </location>
</feature>